<keyword evidence="1" id="KW-0812">Transmembrane</keyword>
<feature type="transmembrane region" description="Helical" evidence="1">
    <location>
        <begin position="80"/>
        <end position="98"/>
    </location>
</feature>
<evidence type="ECO:0000256" key="1">
    <source>
        <dbReference type="SAM" id="Phobius"/>
    </source>
</evidence>
<evidence type="ECO:0000313" key="2">
    <source>
        <dbReference type="EMBL" id="HIQ29584.1"/>
    </source>
</evidence>
<dbReference type="EMBL" id="DQVM01000065">
    <property type="protein sequence ID" value="HIQ29584.1"/>
    <property type="molecule type" value="Genomic_DNA"/>
</dbReference>
<reference evidence="2" key="1">
    <citation type="journal article" date="2020" name="ISME J.">
        <title>Gammaproteobacteria mediating utilization of methyl-, sulfur- and petroleum organic compounds in deep ocean hydrothermal plumes.</title>
        <authorList>
            <person name="Zhou Z."/>
            <person name="Liu Y."/>
            <person name="Pan J."/>
            <person name="Cron B.R."/>
            <person name="Toner B.M."/>
            <person name="Anantharaman K."/>
            <person name="Breier J.A."/>
            <person name="Dick G.J."/>
            <person name="Li M."/>
        </authorList>
    </citation>
    <scope>NUCLEOTIDE SEQUENCE</scope>
    <source>
        <strain evidence="2">SZUA-1515</strain>
    </source>
</reference>
<accession>A0A833EBT0</accession>
<evidence type="ECO:0000313" key="3">
    <source>
        <dbReference type="Proteomes" id="UP000608579"/>
    </source>
</evidence>
<gene>
    <name evidence="2" type="ORF">EYH45_03370</name>
</gene>
<organism evidence="2 3">
    <name type="scientific">Caldiarchaeum subterraneum</name>
    <dbReference type="NCBI Taxonomy" id="311458"/>
    <lineage>
        <taxon>Archaea</taxon>
        <taxon>Nitrososphaerota</taxon>
        <taxon>Candidatus Caldarchaeales</taxon>
        <taxon>Candidatus Caldarchaeaceae</taxon>
        <taxon>Candidatus Caldarchaeum</taxon>
    </lineage>
</organism>
<feature type="transmembrane region" description="Helical" evidence="1">
    <location>
        <begin position="12"/>
        <end position="30"/>
    </location>
</feature>
<dbReference type="Proteomes" id="UP000608579">
    <property type="component" value="Unassembled WGS sequence"/>
</dbReference>
<name>A0A833EBT0_CALS0</name>
<protein>
    <submittedName>
        <fullName evidence="2">Uncharacterized protein</fullName>
    </submittedName>
</protein>
<proteinExistence type="predicted"/>
<dbReference type="AlphaFoldDB" id="A0A833EBT0"/>
<keyword evidence="1" id="KW-0472">Membrane</keyword>
<comment type="caution">
    <text evidence="2">The sequence shown here is derived from an EMBL/GenBank/DDBJ whole genome shotgun (WGS) entry which is preliminary data.</text>
</comment>
<feature type="transmembrane region" description="Helical" evidence="1">
    <location>
        <begin position="110"/>
        <end position="128"/>
    </location>
</feature>
<sequence>MPSISISRTIPLLASITLTAASLLFPFWVISMKAPFIQEPIIIGIYPLQGLVGDLQNLNIVNHYVGLGEIKPENIPELQFIPLLYALYILLIAVIAFYNGRNNKLFKALLTVYIILLSALPVYSYMWMYRYTHTIDPKAPIKLEPFDPPFFGVYRLANFDIVSYLGPAFFLPLIAAIVQIAIHIRRRRRYS</sequence>
<keyword evidence="1" id="KW-1133">Transmembrane helix</keyword>
<feature type="transmembrane region" description="Helical" evidence="1">
    <location>
        <begin position="161"/>
        <end position="182"/>
    </location>
</feature>